<proteinExistence type="predicted"/>
<evidence type="ECO:0000313" key="3">
    <source>
        <dbReference type="Proteomes" id="UP000335636"/>
    </source>
</evidence>
<evidence type="ECO:0000313" key="2">
    <source>
        <dbReference type="EMBL" id="VTJ78143.1"/>
    </source>
</evidence>
<gene>
    <name evidence="2" type="ORF">MONAX_5E021126</name>
</gene>
<evidence type="ECO:0000256" key="1">
    <source>
        <dbReference type="SAM" id="MobiDB-lite"/>
    </source>
</evidence>
<dbReference type="EMBL" id="CABDUW010001043">
    <property type="protein sequence ID" value="VTJ78143.1"/>
    <property type="molecule type" value="Genomic_DNA"/>
</dbReference>
<dbReference type="Proteomes" id="UP000335636">
    <property type="component" value="Unassembled WGS sequence"/>
</dbReference>
<keyword evidence="3" id="KW-1185">Reference proteome</keyword>
<reference evidence="2" key="1">
    <citation type="submission" date="2019-04" db="EMBL/GenBank/DDBJ databases">
        <authorList>
            <person name="Alioto T."/>
            <person name="Alioto T."/>
        </authorList>
    </citation>
    <scope>NUCLEOTIDE SEQUENCE [LARGE SCALE GENOMIC DNA]</scope>
</reference>
<feature type="region of interest" description="Disordered" evidence="1">
    <location>
        <begin position="1"/>
        <end position="30"/>
    </location>
</feature>
<accession>A0A5E4C8A9</accession>
<protein>
    <submittedName>
        <fullName evidence="2">Uncharacterized protein</fullName>
    </submittedName>
</protein>
<feature type="non-terminal residue" evidence="2">
    <location>
        <position position="1"/>
    </location>
</feature>
<comment type="caution">
    <text evidence="2">The sequence shown here is derived from an EMBL/GenBank/DDBJ whole genome shotgun (WGS) entry which is preliminary data.</text>
</comment>
<name>A0A5E4C8A9_MARMO</name>
<organism evidence="2 3">
    <name type="scientific">Marmota monax</name>
    <name type="common">Woodchuck</name>
    <dbReference type="NCBI Taxonomy" id="9995"/>
    <lineage>
        <taxon>Eukaryota</taxon>
        <taxon>Metazoa</taxon>
        <taxon>Chordata</taxon>
        <taxon>Craniata</taxon>
        <taxon>Vertebrata</taxon>
        <taxon>Euteleostomi</taxon>
        <taxon>Mammalia</taxon>
        <taxon>Eutheria</taxon>
        <taxon>Euarchontoglires</taxon>
        <taxon>Glires</taxon>
        <taxon>Rodentia</taxon>
        <taxon>Sciuromorpha</taxon>
        <taxon>Sciuridae</taxon>
        <taxon>Xerinae</taxon>
        <taxon>Marmotini</taxon>
        <taxon>Marmota</taxon>
    </lineage>
</organism>
<sequence length="81" mass="8523">ITSTVPTHRVPGLSIGAGLLTPDTKLQTSRPCRAPECLSRITTSALVQNFQILLCSHAGHSAATHPQELRPPLPCGPTSTN</sequence>
<feature type="region of interest" description="Disordered" evidence="1">
    <location>
        <begin position="61"/>
        <end position="81"/>
    </location>
</feature>
<dbReference type="AlphaFoldDB" id="A0A5E4C8A9"/>
<feature type="non-terminal residue" evidence="2">
    <location>
        <position position="81"/>
    </location>
</feature>